<keyword evidence="1" id="KW-0175">Coiled coil</keyword>
<proteinExistence type="predicted"/>
<feature type="coiled-coil region" evidence="1">
    <location>
        <begin position="26"/>
        <end position="53"/>
    </location>
</feature>
<evidence type="ECO:0000313" key="2">
    <source>
        <dbReference type="EMBL" id="PRX23510.1"/>
    </source>
</evidence>
<keyword evidence="3" id="KW-1185">Reference proteome</keyword>
<gene>
    <name evidence="2" type="ORF">CLV67_103258</name>
</gene>
<dbReference type="Proteomes" id="UP000239415">
    <property type="component" value="Unassembled WGS sequence"/>
</dbReference>
<dbReference type="AlphaFoldDB" id="A0A2T0KJ01"/>
<protein>
    <submittedName>
        <fullName evidence="2">Uncharacterized protein</fullName>
    </submittedName>
</protein>
<evidence type="ECO:0000313" key="3">
    <source>
        <dbReference type="Proteomes" id="UP000239415"/>
    </source>
</evidence>
<organism evidence="2 3">
    <name type="scientific">Actinoplanes italicus</name>
    <dbReference type="NCBI Taxonomy" id="113567"/>
    <lineage>
        <taxon>Bacteria</taxon>
        <taxon>Bacillati</taxon>
        <taxon>Actinomycetota</taxon>
        <taxon>Actinomycetes</taxon>
        <taxon>Micromonosporales</taxon>
        <taxon>Micromonosporaceae</taxon>
        <taxon>Actinoplanes</taxon>
    </lineage>
</organism>
<evidence type="ECO:0000256" key="1">
    <source>
        <dbReference type="SAM" id="Coils"/>
    </source>
</evidence>
<dbReference type="RefSeq" id="WP_106316698.1">
    <property type="nucleotide sequence ID" value="NZ_BOMO01000041.1"/>
</dbReference>
<sequence>MTATAVAAVLALVVALLRLRIHKREATRLRDARKHLLDRADKLRRELTIATGERDAAVELLDEANARIAKYDEGLRWRNELRQAAVERASYLMDKPHPKRTRRQRQDDIDRAAFESAWNARFEAPAFIPPHEQGDHQ</sequence>
<name>A0A2T0KJ01_9ACTN</name>
<dbReference type="EMBL" id="PVMZ01000003">
    <property type="protein sequence ID" value="PRX23510.1"/>
    <property type="molecule type" value="Genomic_DNA"/>
</dbReference>
<reference evidence="2 3" key="1">
    <citation type="submission" date="2018-03" db="EMBL/GenBank/DDBJ databases">
        <title>Genomic Encyclopedia of Archaeal and Bacterial Type Strains, Phase II (KMG-II): from individual species to whole genera.</title>
        <authorList>
            <person name="Goeker M."/>
        </authorList>
    </citation>
    <scope>NUCLEOTIDE SEQUENCE [LARGE SCALE GENOMIC DNA]</scope>
    <source>
        <strain evidence="2 3">DSM 43146</strain>
    </source>
</reference>
<comment type="caution">
    <text evidence="2">The sequence shown here is derived from an EMBL/GenBank/DDBJ whole genome shotgun (WGS) entry which is preliminary data.</text>
</comment>
<accession>A0A2T0KJ01</accession>